<feature type="domain" description="Large ribosomal subunit protein uL5 N-terminal" evidence="9">
    <location>
        <begin position="5"/>
        <end position="58"/>
    </location>
</feature>
<dbReference type="Proteomes" id="UP001451606">
    <property type="component" value="Chromosome"/>
</dbReference>
<dbReference type="PANTHER" id="PTHR11994">
    <property type="entry name" value="60S RIBOSOMAL PROTEIN L11-RELATED"/>
    <property type="match status" value="1"/>
</dbReference>
<reference evidence="11 12" key="1">
    <citation type="submission" date="2023-09" db="EMBL/GenBank/DDBJ databases">
        <authorList>
            <person name="Golyshina O.V."/>
            <person name="Lunev E.A."/>
            <person name="Bargiela R."/>
            <person name="Gaines M.C."/>
            <person name="Daum B."/>
            <person name="Bale N.J."/>
            <person name="Koenen M."/>
            <person name="Sinninghe Damst J.S."/>
            <person name="Yakimov M."/>
            <person name="Golyshin P.N."/>
        </authorList>
    </citation>
    <scope>NUCLEOTIDE SEQUENCE [LARGE SCALE GENOMIC DNA]</scope>
    <source>
        <strain evidence="11 12">M1</strain>
    </source>
</reference>
<comment type="subunit">
    <text evidence="7">Part of the 50S ribosomal subunit; contacts the 5S rRNA and probably tRNA. Forms a bridge to the 30S subunit in the 70S ribosome.</text>
</comment>
<keyword evidence="3 7" id="KW-0699">rRNA-binding</keyword>
<dbReference type="RefSeq" id="WP_393971018.1">
    <property type="nucleotide sequence ID" value="NZ_CP133772.1"/>
</dbReference>
<dbReference type="HAMAP" id="MF_01333_A">
    <property type="entry name" value="Ribosomal_uL5_A"/>
    <property type="match status" value="1"/>
</dbReference>
<evidence type="ECO:0000256" key="8">
    <source>
        <dbReference type="RuleBase" id="RU003930"/>
    </source>
</evidence>
<evidence type="ECO:0000256" key="7">
    <source>
        <dbReference type="HAMAP-Rule" id="MF_01333"/>
    </source>
</evidence>
<feature type="domain" description="Large ribosomal subunit protein uL5 C-terminal" evidence="10">
    <location>
        <begin position="63"/>
        <end position="139"/>
    </location>
</feature>
<evidence type="ECO:0000313" key="12">
    <source>
        <dbReference type="Proteomes" id="UP001451606"/>
    </source>
</evidence>
<evidence type="ECO:0000256" key="2">
    <source>
        <dbReference type="ARBA" id="ARBA00022555"/>
    </source>
</evidence>
<gene>
    <name evidence="7" type="primary">rpl5</name>
    <name evidence="11" type="ORF">OXIME_001265</name>
</gene>
<evidence type="ECO:0000256" key="5">
    <source>
        <dbReference type="ARBA" id="ARBA00022980"/>
    </source>
</evidence>
<dbReference type="GO" id="GO:0003735">
    <property type="term" value="F:structural constituent of ribosome"/>
    <property type="evidence" value="ECO:0007669"/>
    <property type="project" value="InterPro"/>
</dbReference>
<evidence type="ECO:0000313" key="11">
    <source>
        <dbReference type="EMBL" id="WYY00684.1"/>
    </source>
</evidence>
<name>A0AAX4NGY8_9ARCH</name>
<dbReference type="GO" id="GO:0005840">
    <property type="term" value="C:ribosome"/>
    <property type="evidence" value="ECO:0007669"/>
    <property type="project" value="UniProtKB-KW"/>
</dbReference>
<sequence length="172" mass="19684">MADKNQMEEISIEKVVLNIGAGSAGDRLVKAQKVLEMLTNHKPVLTTSKKTVRDFNIRKGLTIGTKVTLRGEDAEDFLKRAFFARDYKIQNYSFDKQGNAYMGIPDYTDFKGMKYDPDIGIFGMDVAIVFKRKGGYRLSRRKIATKRLPDKIRVKKEESMEYLKDKFGVTIL</sequence>
<dbReference type="InterPro" id="IPR022804">
    <property type="entry name" value="Ribosomal_uL5_arc"/>
</dbReference>
<evidence type="ECO:0000259" key="10">
    <source>
        <dbReference type="Pfam" id="PF00673"/>
    </source>
</evidence>
<dbReference type="FunFam" id="3.30.1440.10:FF:000002">
    <property type="entry name" value="60S ribosomal protein L11"/>
    <property type="match status" value="1"/>
</dbReference>
<dbReference type="GO" id="GO:0019843">
    <property type="term" value="F:rRNA binding"/>
    <property type="evidence" value="ECO:0007669"/>
    <property type="project" value="UniProtKB-UniRule"/>
</dbReference>
<dbReference type="InterPro" id="IPR057266">
    <property type="entry name" value="Ribosomal_uL5_euk/arc-type"/>
</dbReference>
<dbReference type="AlphaFoldDB" id="A0AAX4NGY8"/>
<dbReference type="Pfam" id="PF00281">
    <property type="entry name" value="Ribosomal_L5"/>
    <property type="match status" value="1"/>
</dbReference>
<dbReference type="EMBL" id="CP133772">
    <property type="protein sequence ID" value="WYY00684.1"/>
    <property type="molecule type" value="Genomic_DNA"/>
</dbReference>
<organism evidence="11 12">
    <name type="scientific">Oxyplasma meridianum</name>
    <dbReference type="NCBI Taxonomy" id="3073602"/>
    <lineage>
        <taxon>Archaea</taxon>
        <taxon>Methanobacteriati</taxon>
        <taxon>Thermoplasmatota</taxon>
        <taxon>Thermoplasmata</taxon>
        <taxon>Thermoplasmatales</taxon>
        <taxon>Thermoplasmataceae</taxon>
        <taxon>Oxyplasma</taxon>
    </lineage>
</organism>
<dbReference type="SUPFAM" id="SSF55282">
    <property type="entry name" value="RL5-like"/>
    <property type="match status" value="1"/>
</dbReference>
<keyword evidence="2 7" id="KW-0820">tRNA-binding</keyword>
<keyword evidence="12" id="KW-1185">Reference proteome</keyword>
<dbReference type="GeneID" id="95968002"/>
<dbReference type="GO" id="GO:0006412">
    <property type="term" value="P:translation"/>
    <property type="evidence" value="ECO:0007669"/>
    <property type="project" value="UniProtKB-UniRule"/>
</dbReference>
<dbReference type="InterPro" id="IPR031309">
    <property type="entry name" value="Ribosomal_uL5_C"/>
</dbReference>
<evidence type="ECO:0000256" key="4">
    <source>
        <dbReference type="ARBA" id="ARBA00022884"/>
    </source>
</evidence>
<evidence type="ECO:0000256" key="6">
    <source>
        <dbReference type="ARBA" id="ARBA00023274"/>
    </source>
</evidence>
<evidence type="ECO:0000256" key="1">
    <source>
        <dbReference type="ARBA" id="ARBA00008553"/>
    </source>
</evidence>
<comment type="similarity">
    <text evidence="1 7 8">Belongs to the universal ribosomal protein uL5 family.</text>
</comment>
<evidence type="ECO:0000259" key="9">
    <source>
        <dbReference type="Pfam" id="PF00281"/>
    </source>
</evidence>
<dbReference type="InterPro" id="IPR031310">
    <property type="entry name" value="Ribosomal_uL5_N"/>
</dbReference>
<comment type="function">
    <text evidence="7">This is 1 of the proteins that bind and probably mediate the attachment of the 5S RNA into the large ribosomal subunit, where it forms part of the central protuberance. In the 70S ribosome it contacts protein S13 of the 30S subunit (bridge B1b), connecting the 2 subunits; this bridge is implicated in subunit movement. May contact the P site tRNA; the 5S rRNA and some of its associated proteins might help stabilize positioning of ribosome-bound tRNAs.</text>
</comment>
<dbReference type="Gene3D" id="3.30.1440.10">
    <property type="match status" value="1"/>
</dbReference>
<evidence type="ECO:0000256" key="3">
    <source>
        <dbReference type="ARBA" id="ARBA00022730"/>
    </source>
</evidence>
<dbReference type="PIRSF" id="PIRSF002161">
    <property type="entry name" value="Ribosomal_L5"/>
    <property type="match status" value="1"/>
</dbReference>
<proteinExistence type="inferred from homology"/>
<accession>A0AAX4NGY8</accession>
<dbReference type="KEGG" id="omr:OXIME_001265"/>
<dbReference type="GO" id="GO:0000049">
    <property type="term" value="F:tRNA binding"/>
    <property type="evidence" value="ECO:0007669"/>
    <property type="project" value="UniProtKB-UniRule"/>
</dbReference>
<dbReference type="InterPro" id="IPR002132">
    <property type="entry name" value="Ribosomal_uL5"/>
</dbReference>
<dbReference type="InterPro" id="IPR022803">
    <property type="entry name" value="Ribosomal_uL5_dom_sf"/>
</dbReference>
<keyword evidence="6 7" id="KW-0687">Ribonucleoprotein</keyword>
<keyword evidence="4 7" id="KW-0694">RNA-binding</keyword>
<keyword evidence="5 7" id="KW-0689">Ribosomal protein</keyword>
<protein>
    <recommendedName>
        <fullName evidence="7">Large ribosomal subunit protein uL5</fullName>
    </recommendedName>
</protein>
<dbReference type="Pfam" id="PF00673">
    <property type="entry name" value="Ribosomal_L5_C"/>
    <property type="match status" value="1"/>
</dbReference>
<dbReference type="NCBIfam" id="NF003258">
    <property type="entry name" value="PRK04219.1"/>
    <property type="match status" value="1"/>
</dbReference>
<dbReference type="GO" id="GO:1990904">
    <property type="term" value="C:ribonucleoprotein complex"/>
    <property type="evidence" value="ECO:0007669"/>
    <property type="project" value="UniProtKB-KW"/>
</dbReference>